<accession>A0A0A5GDS2</accession>
<sequence>MKWQTKVALKELVTTLVEYPSITGSPDEVAFPEHVKSLLDEFPYFKDHPEYVQTHPLKDGRQLLTALVKRGEEKKTVILLSHFDVVGVEDYGTLEKVAFHPRELTKEMYETKETLPPQVQQDLAKGDWLFGRGAMDMKSGLALHLSMVERAIEGAFDGNILLLTVPDEEVNSLGMLTALDVLKQLKQEEGLSYTACLNGEPMFSQYPGDPNYYVYSGSIGKLLPGFLSYGKETHVGEPFAGLNPNLMVGYLAEELELNETFVEHRDGESTPPPVSLMQRDLKVEYSVQTPQAAVSMYNVMYMRQSLTEINNKLRKAAERASLKIKAHYEQKASAFLSGRPELKLPNMSVRVYTYDELYQEAVERHGDFEVERRQNLLMSLREGGDRDFSTQLVYEVASLCKDLAPMIVLFYSPPFYPSVSSKDDPYIRGTLQHVMERAEQEGITLKEIEYFSGLSDLSFIGPASSPSSLDALLHNMPLSGKGFSLSEELLQAFQMPILNVGPHGKDAHQWTERLEMDYSFTVLPNLVSETIQKLLVS</sequence>
<dbReference type="InterPro" id="IPR012166">
    <property type="entry name" value="Uncharacterised_RocB"/>
</dbReference>
<dbReference type="RefSeq" id="WP_026800780.1">
    <property type="nucleotide sequence ID" value="NZ_AULI01000010.1"/>
</dbReference>
<dbReference type="STRING" id="1385510.GCA_000425205_02442"/>
<dbReference type="Proteomes" id="UP000030528">
    <property type="component" value="Unassembled WGS sequence"/>
</dbReference>
<dbReference type="PANTHER" id="PTHR43808:SF27">
    <property type="entry name" value="PROTEIN ROCB"/>
    <property type="match status" value="1"/>
</dbReference>
<dbReference type="Pfam" id="PF01546">
    <property type="entry name" value="Peptidase_M20"/>
    <property type="match status" value="1"/>
</dbReference>
<evidence type="ECO:0000256" key="1">
    <source>
        <dbReference type="SAM" id="Coils"/>
    </source>
</evidence>
<name>A0A0A5GDS2_9BACI</name>
<comment type="caution">
    <text evidence="2">The sequence shown here is derived from an EMBL/GenBank/DDBJ whole genome shotgun (WGS) entry which is preliminary data.</text>
</comment>
<dbReference type="SUPFAM" id="SSF53187">
    <property type="entry name" value="Zn-dependent exopeptidases"/>
    <property type="match status" value="1"/>
</dbReference>
<evidence type="ECO:0000313" key="2">
    <source>
        <dbReference type="EMBL" id="KGX91361.1"/>
    </source>
</evidence>
<dbReference type="AlphaFoldDB" id="A0A0A5GDS2"/>
<keyword evidence="1" id="KW-0175">Coiled coil</keyword>
<dbReference type="EMBL" id="AVPE01000010">
    <property type="protein sequence ID" value="KGX91361.1"/>
    <property type="molecule type" value="Genomic_DNA"/>
</dbReference>
<dbReference type="GO" id="GO:0016787">
    <property type="term" value="F:hydrolase activity"/>
    <property type="evidence" value="ECO:0007669"/>
    <property type="project" value="InterPro"/>
</dbReference>
<dbReference type="eggNOG" id="COG4187">
    <property type="taxonomic scope" value="Bacteria"/>
</dbReference>
<keyword evidence="3" id="KW-1185">Reference proteome</keyword>
<evidence type="ECO:0000313" key="3">
    <source>
        <dbReference type="Proteomes" id="UP000030528"/>
    </source>
</evidence>
<dbReference type="InterPro" id="IPR050072">
    <property type="entry name" value="Peptidase_M20A"/>
</dbReference>
<evidence type="ECO:0008006" key="4">
    <source>
        <dbReference type="Google" id="ProtNLM"/>
    </source>
</evidence>
<dbReference type="OrthoDB" id="9815360at2"/>
<gene>
    <name evidence="2" type="ORF">N781_04690</name>
</gene>
<dbReference type="Gene3D" id="3.40.630.10">
    <property type="entry name" value="Zn peptidases"/>
    <property type="match status" value="1"/>
</dbReference>
<protein>
    <recommendedName>
        <fullName evidence="4">Arginine utilization protein RocB</fullName>
    </recommendedName>
</protein>
<dbReference type="InterPro" id="IPR002933">
    <property type="entry name" value="Peptidase_M20"/>
</dbReference>
<reference evidence="2 3" key="1">
    <citation type="submission" date="2013-08" db="EMBL/GenBank/DDBJ databases">
        <authorList>
            <person name="Huang J."/>
            <person name="Wang G."/>
        </authorList>
    </citation>
    <scope>NUCLEOTIDE SEQUENCE [LARGE SCALE GENOMIC DNA]</scope>
    <source>
        <strain evidence="2 3">JSM 076056</strain>
    </source>
</reference>
<organism evidence="2 3">
    <name type="scientific">Pontibacillus halophilus JSM 076056 = DSM 19796</name>
    <dbReference type="NCBI Taxonomy" id="1385510"/>
    <lineage>
        <taxon>Bacteria</taxon>
        <taxon>Bacillati</taxon>
        <taxon>Bacillota</taxon>
        <taxon>Bacilli</taxon>
        <taxon>Bacillales</taxon>
        <taxon>Bacillaceae</taxon>
        <taxon>Pontibacillus</taxon>
    </lineage>
</organism>
<proteinExistence type="predicted"/>
<dbReference type="PANTHER" id="PTHR43808">
    <property type="entry name" value="ACETYLORNITHINE DEACETYLASE"/>
    <property type="match status" value="1"/>
</dbReference>
<feature type="coiled-coil region" evidence="1">
    <location>
        <begin position="303"/>
        <end position="330"/>
    </location>
</feature>
<dbReference type="PIRSF" id="PIRSF010386">
    <property type="entry name" value="RocB"/>
    <property type="match status" value="1"/>
</dbReference>